<dbReference type="InterPro" id="IPR003439">
    <property type="entry name" value="ABC_transporter-like_ATP-bd"/>
</dbReference>
<evidence type="ECO:0000256" key="3">
    <source>
        <dbReference type="ARBA" id="ARBA00022448"/>
    </source>
</evidence>
<evidence type="ECO:0000313" key="9">
    <source>
        <dbReference type="EMBL" id="MCW1931584.1"/>
    </source>
</evidence>
<evidence type="ECO:0000256" key="4">
    <source>
        <dbReference type="ARBA" id="ARBA00022475"/>
    </source>
</evidence>
<reference evidence="9 10" key="1">
    <citation type="submission" date="2022-10" db="EMBL/GenBank/DDBJ databases">
        <title>Pararhodobacter sp. nov., isolated from marine algae.</title>
        <authorList>
            <person name="Choi B.J."/>
            <person name="Kim J.M."/>
            <person name="Lee J.K."/>
            <person name="Choi D.G."/>
            <person name="Jeon C.O."/>
        </authorList>
    </citation>
    <scope>NUCLEOTIDE SEQUENCE [LARGE SCALE GENOMIC DNA]</scope>
    <source>
        <strain evidence="9 10">ZQ420</strain>
    </source>
</reference>
<evidence type="ECO:0000256" key="5">
    <source>
        <dbReference type="ARBA" id="ARBA00022741"/>
    </source>
</evidence>
<dbReference type="InterPro" id="IPR017871">
    <property type="entry name" value="ABC_transporter-like_CS"/>
</dbReference>
<dbReference type="GO" id="GO:0005524">
    <property type="term" value="F:ATP binding"/>
    <property type="evidence" value="ECO:0007669"/>
    <property type="project" value="UniProtKB-KW"/>
</dbReference>
<dbReference type="InterPro" id="IPR003593">
    <property type="entry name" value="AAA+_ATPase"/>
</dbReference>
<dbReference type="InterPro" id="IPR027417">
    <property type="entry name" value="P-loop_NTPase"/>
</dbReference>
<dbReference type="PANTHER" id="PTHR43297:SF2">
    <property type="entry name" value="DIPEPTIDE TRANSPORT ATP-BINDING PROTEIN DPPD"/>
    <property type="match status" value="1"/>
</dbReference>
<dbReference type="NCBIfam" id="TIGR01727">
    <property type="entry name" value="oligo_HPY"/>
    <property type="match status" value="1"/>
</dbReference>
<evidence type="ECO:0000256" key="2">
    <source>
        <dbReference type="ARBA" id="ARBA00005417"/>
    </source>
</evidence>
<dbReference type="InterPro" id="IPR050388">
    <property type="entry name" value="ABC_Ni/Peptide_Import"/>
</dbReference>
<evidence type="ECO:0000256" key="1">
    <source>
        <dbReference type="ARBA" id="ARBA00004417"/>
    </source>
</evidence>
<dbReference type="PROSITE" id="PS00211">
    <property type="entry name" value="ABC_TRANSPORTER_1"/>
    <property type="match status" value="1"/>
</dbReference>
<sequence length="324" mass="34800">MSLSDLRVEFDTRHGRVTALSGISLDVLPGETLGIVGESGCGKSITALAMMGLIPNPPGHVTGGVIEFDGEDITHASNRRLRQLRGRDIAMIFQEPMTSLNPVFTVGDQIAEAILLHQDMSRAEADRQVVELLETVGIPEPEARAKSYPHQLSGGMRQRVMIAMAISCRPKLLIADEPTTALDVTVQAQIFDLMRDIQAKFGVAIVLITHDMGAIAEMTDRVAVMYAGRVIEQGTSDQILDNPLHPYTRGLIGCIPVLGRAAASTDRLPPLAEIPGVVPPLHLLGDGCAFAERCALADDHCRSVRPPLDDKGHPVACHHAGEIA</sequence>
<keyword evidence="4" id="KW-1003">Cell membrane</keyword>
<dbReference type="SUPFAM" id="SSF52540">
    <property type="entry name" value="P-loop containing nucleoside triphosphate hydrolases"/>
    <property type="match status" value="1"/>
</dbReference>
<gene>
    <name evidence="9" type="ORF">OKW52_04735</name>
</gene>
<keyword evidence="7" id="KW-0472">Membrane</keyword>
<feature type="domain" description="ABC transporter" evidence="8">
    <location>
        <begin position="1"/>
        <end position="252"/>
    </location>
</feature>
<dbReference type="SMART" id="SM00382">
    <property type="entry name" value="AAA"/>
    <property type="match status" value="1"/>
</dbReference>
<dbReference type="Proteomes" id="UP001208938">
    <property type="component" value="Unassembled WGS sequence"/>
</dbReference>
<keyword evidence="5" id="KW-0547">Nucleotide-binding</keyword>
<comment type="similarity">
    <text evidence="2">Belongs to the ABC transporter superfamily.</text>
</comment>
<name>A0ABT3GVQ4_9RHOB</name>
<dbReference type="CDD" id="cd03257">
    <property type="entry name" value="ABC_NikE_OppD_transporters"/>
    <property type="match status" value="1"/>
</dbReference>
<accession>A0ABT3GVQ4</accession>
<dbReference type="RefSeq" id="WP_264504688.1">
    <property type="nucleotide sequence ID" value="NZ_JAPDFL010000001.1"/>
</dbReference>
<organism evidence="9 10">
    <name type="scientific">Pararhodobacter zhoushanensis</name>
    <dbReference type="NCBI Taxonomy" id="2479545"/>
    <lineage>
        <taxon>Bacteria</taxon>
        <taxon>Pseudomonadati</taxon>
        <taxon>Pseudomonadota</taxon>
        <taxon>Alphaproteobacteria</taxon>
        <taxon>Rhodobacterales</taxon>
        <taxon>Paracoccaceae</taxon>
        <taxon>Pararhodobacter</taxon>
    </lineage>
</organism>
<evidence type="ECO:0000256" key="7">
    <source>
        <dbReference type="ARBA" id="ARBA00023136"/>
    </source>
</evidence>
<comment type="subcellular location">
    <subcellularLocation>
        <location evidence="1">Cell inner membrane</location>
        <topology evidence="1">Peripheral membrane protein</topology>
    </subcellularLocation>
</comment>
<keyword evidence="10" id="KW-1185">Reference proteome</keyword>
<dbReference type="PANTHER" id="PTHR43297">
    <property type="entry name" value="OLIGOPEPTIDE TRANSPORT ATP-BINDING PROTEIN APPD"/>
    <property type="match status" value="1"/>
</dbReference>
<evidence type="ECO:0000256" key="6">
    <source>
        <dbReference type="ARBA" id="ARBA00022840"/>
    </source>
</evidence>
<dbReference type="PROSITE" id="PS50893">
    <property type="entry name" value="ABC_TRANSPORTER_2"/>
    <property type="match status" value="1"/>
</dbReference>
<comment type="caution">
    <text evidence="9">The sequence shown here is derived from an EMBL/GenBank/DDBJ whole genome shotgun (WGS) entry which is preliminary data.</text>
</comment>
<proteinExistence type="inferred from homology"/>
<dbReference type="Gene3D" id="3.40.50.300">
    <property type="entry name" value="P-loop containing nucleotide triphosphate hydrolases"/>
    <property type="match status" value="1"/>
</dbReference>
<keyword evidence="6 9" id="KW-0067">ATP-binding</keyword>
<keyword evidence="3" id="KW-0813">Transport</keyword>
<evidence type="ECO:0000259" key="8">
    <source>
        <dbReference type="PROSITE" id="PS50893"/>
    </source>
</evidence>
<dbReference type="Pfam" id="PF00005">
    <property type="entry name" value="ABC_tran"/>
    <property type="match status" value="1"/>
</dbReference>
<dbReference type="Pfam" id="PF08352">
    <property type="entry name" value="oligo_HPY"/>
    <property type="match status" value="1"/>
</dbReference>
<dbReference type="EMBL" id="JAPDFL010000001">
    <property type="protein sequence ID" value="MCW1931584.1"/>
    <property type="molecule type" value="Genomic_DNA"/>
</dbReference>
<protein>
    <submittedName>
        <fullName evidence="9">ABC transporter ATP-binding protein</fullName>
    </submittedName>
</protein>
<evidence type="ECO:0000313" key="10">
    <source>
        <dbReference type="Proteomes" id="UP001208938"/>
    </source>
</evidence>
<dbReference type="InterPro" id="IPR013563">
    <property type="entry name" value="Oligopep_ABC_C"/>
</dbReference>